<dbReference type="PROSITE" id="PS50600">
    <property type="entry name" value="ULP_PROTEASE"/>
    <property type="match status" value="1"/>
</dbReference>
<evidence type="ECO:0000256" key="2">
    <source>
        <dbReference type="ARBA" id="ARBA00022670"/>
    </source>
</evidence>
<reference evidence="6 7" key="1">
    <citation type="submission" date="2017-03" db="EMBL/GenBank/DDBJ databases">
        <title>WGS assembly of Porphyra umbilicalis.</title>
        <authorList>
            <person name="Brawley S.H."/>
            <person name="Blouin N.A."/>
            <person name="Ficko-Blean E."/>
            <person name="Wheeler G.L."/>
            <person name="Lohr M."/>
            <person name="Goodson H.V."/>
            <person name="Jenkins J.W."/>
            <person name="Blaby-Haas C.E."/>
            <person name="Helliwell K.E."/>
            <person name="Chan C."/>
            <person name="Marriage T."/>
            <person name="Bhattacharya D."/>
            <person name="Klein A.S."/>
            <person name="Badis Y."/>
            <person name="Brodie J."/>
            <person name="Cao Y."/>
            <person name="Collen J."/>
            <person name="Dittami S.M."/>
            <person name="Gachon C.M."/>
            <person name="Green B.R."/>
            <person name="Karpowicz S."/>
            <person name="Kim J.W."/>
            <person name="Kudahl U."/>
            <person name="Lin S."/>
            <person name="Michel G."/>
            <person name="Mittag M."/>
            <person name="Olson B.J."/>
            <person name="Pangilinan J."/>
            <person name="Peng Y."/>
            <person name="Qiu H."/>
            <person name="Shu S."/>
            <person name="Singer J.T."/>
            <person name="Smith A.G."/>
            <person name="Sprecher B.N."/>
            <person name="Wagner V."/>
            <person name="Wang W."/>
            <person name="Wang Z.-Y."/>
            <person name="Yan J."/>
            <person name="Yarish C."/>
            <person name="Zoeuner-Riek S."/>
            <person name="Zhuang Y."/>
            <person name="Zou Y."/>
            <person name="Lindquist E.A."/>
            <person name="Grimwood J."/>
            <person name="Barry K."/>
            <person name="Rokhsar D.S."/>
            <person name="Schmutz J."/>
            <person name="Stiller J.W."/>
            <person name="Grossman A.R."/>
            <person name="Prochnik S.E."/>
        </authorList>
    </citation>
    <scope>NUCLEOTIDE SEQUENCE [LARGE SCALE GENOMIC DNA]</scope>
    <source>
        <strain evidence="6">4086291</strain>
    </source>
</reference>
<evidence type="ECO:0000256" key="1">
    <source>
        <dbReference type="ARBA" id="ARBA00005234"/>
    </source>
</evidence>
<evidence type="ECO:0000313" key="7">
    <source>
        <dbReference type="Proteomes" id="UP000218209"/>
    </source>
</evidence>
<dbReference type="InterPro" id="IPR003653">
    <property type="entry name" value="Peptidase_C48_C"/>
</dbReference>
<dbReference type="AlphaFoldDB" id="A0A1X6PEV1"/>
<keyword evidence="4" id="KW-0788">Thiol protease</keyword>
<dbReference type="Gene3D" id="3.40.395.10">
    <property type="entry name" value="Adenoviral Proteinase, Chain A"/>
    <property type="match status" value="1"/>
</dbReference>
<dbReference type="GO" id="GO:0005634">
    <property type="term" value="C:nucleus"/>
    <property type="evidence" value="ECO:0007669"/>
    <property type="project" value="TreeGrafter"/>
</dbReference>
<protein>
    <recommendedName>
        <fullName evidence="5">Ubiquitin-like protease family profile domain-containing protein</fullName>
    </recommendedName>
</protein>
<dbReference type="PANTHER" id="PTHR12606:SF1">
    <property type="entry name" value="UBIQUITIN-LIKE-SPECIFIC PROTEASE 1A"/>
    <property type="match status" value="1"/>
</dbReference>
<evidence type="ECO:0000259" key="5">
    <source>
        <dbReference type="PROSITE" id="PS50600"/>
    </source>
</evidence>
<gene>
    <name evidence="6" type="ORF">BU14_0079s0021</name>
</gene>
<dbReference type="SUPFAM" id="SSF54001">
    <property type="entry name" value="Cysteine proteinases"/>
    <property type="match status" value="1"/>
</dbReference>
<accession>A0A1X6PEV1</accession>
<dbReference type="OrthoDB" id="1939479at2759"/>
<dbReference type="Proteomes" id="UP000218209">
    <property type="component" value="Unassembled WGS sequence"/>
</dbReference>
<evidence type="ECO:0000313" key="6">
    <source>
        <dbReference type="EMBL" id="OSX79378.1"/>
    </source>
</evidence>
<dbReference type="InterPro" id="IPR038765">
    <property type="entry name" value="Papain-like_cys_pep_sf"/>
</dbReference>
<dbReference type="GO" id="GO:0016926">
    <property type="term" value="P:protein desumoylation"/>
    <property type="evidence" value="ECO:0007669"/>
    <property type="project" value="TreeGrafter"/>
</dbReference>
<evidence type="ECO:0000256" key="3">
    <source>
        <dbReference type="ARBA" id="ARBA00022801"/>
    </source>
</evidence>
<dbReference type="GO" id="GO:0006508">
    <property type="term" value="P:proteolysis"/>
    <property type="evidence" value="ECO:0007669"/>
    <property type="project" value="UniProtKB-KW"/>
</dbReference>
<sequence length="129" mass="15159">MLQDEAINSYVHLLSQREQTWAAAEKQPTRLHFFNTFMFSTMIRNDKLAYSYEAVYRWSRHLNFKSYDAVFLPVNLGKIHWALGVAYPQRRHVDTYDSLGLVPTWIPACLLRWGRDDSTVHGHKRGKCT</sequence>
<dbReference type="EMBL" id="KV918792">
    <property type="protein sequence ID" value="OSX79378.1"/>
    <property type="molecule type" value="Genomic_DNA"/>
</dbReference>
<keyword evidence="2" id="KW-0645">Protease</keyword>
<dbReference type="PANTHER" id="PTHR12606">
    <property type="entry name" value="SENTRIN/SUMO-SPECIFIC PROTEASE"/>
    <property type="match status" value="1"/>
</dbReference>
<organism evidence="6 7">
    <name type="scientific">Porphyra umbilicalis</name>
    <name type="common">Purple laver</name>
    <name type="synonym">Red alga</name>
    <dbReference type="NCBI Taxonomy" id="2786"/>
    <lineage>
        <taxon>Eukaryota</taxon>
        <taxon>Rhodophyta</taxon>
        <taxon>Bangiophyceae</taxon>
        <taxon>Bangiales</taxon>
        <taxon>Bangiaceae</taxon>
        <taxon>Porphyra</taxon>
    </lineage>
</organism>
<dbReference type="GO" id="GO:0016929">
    <property type="term" value="F:deSUMOylase activity"/>
    <property type="evidence" value="ECO:0007669"/>
    <property type="project" value="TreeGrafter"/>
</dbReference>
<evidence type="ECO:0000256" key="4">
    <source>
        <dbReference type="ARBA" id="ARBA00022807"/>
    </source>
</evidence>
<proteinExistence type="inferred from homology"/>
<name>A0A1X6PEV1_PORUM</name>
<keyword evidence="3" id="KW-0378">Hydrolase</keyword>
<feature type="domain" description="Ubiquitin-like protease family profile" evidence="5">
    <location>
        <begin position="1"/>
        <end position="129"/>
    </location>
</feature>
<comment type="similarity">
    <text evidence="1">Belongs to the peptidase C48 family.</text>
</comment>
<keyword evidence="7" id="KW-1185">Reference proteome</keyword>
<dbReference type="Pfam" id="PF02902">
    <property type="entry name" value="Peptidase_C48"/>
    <property type="match status" value="1"/>
</dbReference>